<dbReference type="EMBL" id="FOCV01000066">
    <property type="protein sequence ID" value="SEP27615.1"/>
    <property type="molecule type" value="Genomic_DNA"/>
</dbReference>
<dbReference type="InterPro" id="IPR036412">
    <property type="entry name" value="HAD-like_sf"/>
</dbReference>
<dbReference type="OrthoDB" id="9809962at2"/>
<dbReference type="RefSeq" id="WP_072381824.1">
    <property type="nucleotide sequence ID" value="NZ_FNXB01000075.1"/>
</dbReference>
<dbReference type="Proteomes" id="UP000198939">
    <property type="component" value="Unassembled WGS sequence"/>
</dbReference>
<dbReference type="InterPro" id="IPR023198">
    <property type="entry name" value="PGP-like_dom2"/>
</dbReference>
<organism evidence="1 3">
    <name type="scientific">Rhizobium tibeticum</name>
    <dbReference type="NCBI Taxonomy" id="501024"/>
    <lineage>
        <taxon>Bacteria</taxon>
        <taxon>Pseudomonadati</taxon>
        <taxon>Pseudomonadota</taxon>
        <taxon>Alphaproteobacteria</taxon>
        <taxon>Hyphomicrobiales</taxon>
        <taxon>Rhizobiaceae</taxon>
        <taxon>Rhizobium/Agrobacterium group</taxon>
        <taxon>Rhizobium</taxon>
    </lineage>
</organism>
<protein>
    <submittedName>
        <fullName evidence="1">Phosphoglycolate phosphatase</fullName>
    </submittedName>
</protein>
<gene>
    <name evidence="1" type="ORF">RTCCBAU85039_6465</name>
    <name evidence="2" type="ORF">SAMN05216228_106613</name>
</gene>
<evidence type="ECO:0000313" key="3">
    <source>
        <dbReference type="Proteomes" id="UP000183063"/>
    </source>
</evidence>
<dbReference type="EMBL" id="FNXB01000075">
    <property type="protein sequence ID" value="SEI20750.1"/>
    <property type="molecule type" value="Genomic_DNA"/>
</dbReference>
<reference evidence="1" key="2">
    <citation type="submission" date="2016-10" db="EMBL/GenBank/DDBJ databases">
        <authorList>
            <person name="de Groot N.N."/>
        </authorList>
    </citation>
    <scope>NUCLEOTIDE SEQUENCE [LARGE SCALE GENOMIC DNA]</scope>
    <source>
        <strain evidence="1">CCBAU85039</strain>
    </source>
</reference>
<dbReference type="Gene3D" id="1.10.150.240">
    <property type="entry name" value="Putative phosphatase, domain 2"/>
    <property type="match status" value="1"/>
</dbReference>
<evidence type="ECO:0000313" key="2">
    <source>
        <dbReference type="EMBL" id="SEP27615.1"/>
    </source>
</evidence>
<proteinExistence type="predicted"/>
<dbReference type="Gene3D" id="3.40.50.1000">
    <property type="entry name" value="HAD superfamily/HAD-like"/>
    <property type="match status" value="1"/>
</dbReference>
<evidence type="ECO:0000313" key="1">
    <source>
        <dbReference type="EMBL" id="SEI20750.1"/>
    </source>
</evidence>
<reference evidence="3" key="3">
    <citation type="submission" date="2016-10" db="EMBL/GenBank/DDBJ databases">
        <authorList>
            <person name="Wibberg D."/>
        </authorList>
    </citation>
    <scope>NUCLEOTIDE SEQUENCE [LARGE SCALE GENOMIC DNA]</scope>
</reference>
<dbReference type="Proteomes" id="UP000183063">
    <property type="component" value="Unassembled WGS sequence"/>
</dbReference>
<dbReference type="AlphaFoldDB" id="A0A1H8WIX1"/>
<evidence type="ECO:0000313" key="4">
    <source>
        <dbReference type="Proteomes" id="UP000198939"/>
    </source>
</evidence>
<accession>A0A1H8WIX1</accession>
<keyword evidence="4" id="KW-1185">Reference proteome</keyword>
<sequence length="101" mass="10414">MSDLTAHNGATIAFDLDGTLVESAPDLIGAVNAILIAEGFEPLAYNEGPPSSAVVPTGCCNGVLRSPESKKQTPVPLAALVGRFISYYSAHIADESLPFPG</sequence>
<dbReference type="SUPFAM" id="SSF56784">
    <property type="entry name" value="HAD-like"/>
    <property type="match status" value="1"/>
</dbReference>
<reference evidence="2 4" key="1">
    <citation type="submission" date="2016-10" db="EMBL/GenBank/DDBJ databases">
        <authorList>
            <person name="Varghese N."/>
            <person name="Submissions S."/>
        </authorList>
    </citation>
    <scope>NUCLEOTIDE SEQUENCE [LARGE SCALE GENOMIC DNA]</scope>
    <source>
        <strain evidence="2 4">CGMCC 1.7071</strain>
    </source>
</reference>
<dbReference type="STRING" id="501024.RTCCBAU85039_6465"/>
<dbReference type="InterPro" id="IPR023214">
    <property type="entry name" value="HAD_sf"/>
</dbReference>
<name>A0A1H8WIX1_9HYPH</name>